<reference evidence="1 2" key="1">
    <citation type="submission" date="2018-08" db="EMBL/GenBank/DDBJ databases">
        <title>A genome reference for cultivated species of the human gut microbiota.</title>
        <authorList>
            <person name="Zou Y."/>
            <person name="Xue W."/>
            <person name="Luo G."/>
        </authorList>
    </citation>
    <scope>NUCLEOTIDE SEQUENCE [LARGE SCALE GENOMIC DNA]</scope>
    <source>
        <strain evidence="1 2">OM03-6</strain>
    </source>
</reference>
<organism evidence="1 2">
    <name type="scientific">Blautia obeum</name>
    <dbReference type="NCBI Taxonomy" id="40520"/>
    <lineage>
        <taxon>Bacteria</taxon>
        <taxon>Bacillati</taxon>
        <taxon>Bacillota</taxon>
        <taxon>Clostridia</taxon>
        <taxon>Lachnospirales</taxon>
        <taxon>Lachnospiraceae</taxon>
        <taxon>Blautia</taxon>
    </lineage>
</organism>
<evidence type="ECO:0000313" key="2">
    <source>
        <dbReference type="Proteomes" id="UP000261105"/>
    </source>
</evidence>
<dbReference type="SUPFAM" id="SSF51161">
    <property type="entry name" value="Trimeric LpxA-like enzymes"/>
    <property type="match status" value="1"/>
</dbReference>
<sequence>MVKAAVKSFIGKVQAKRFQVQVGKNVYIGKHCALKGKSNIVLEDGVTVRPYTQIWSGGDGKNWYGLRNW</sequence>
<protein>
    <submittedName>
        <fullName evidence="1">Uncharacterized protein</fullName>
    </submittedName>
</protein>
<dbReference type="Proteomes" id="UP000261105">
    <property type="component" value="Unassembled WGS sequence"/>
</dbReference>
<comment type="caution">
    <text evidence="1">The sequence shown here is derived from an EMBL/GenBank/DDBJ whole genome shotgun (WGS) entry which is preliminary data.</text>
</comment>
<evidence type="ECO:0000313" key="1">
    <source>
        <dbReference type="EMBL" id="RGN88984.1"/>
    </source>
</evidence>
<proteinExistence type="predicted"/>
<gene>
    <name evidence="1" type="ORF">DXB38_04720</name>
</gene>
<dbReference type="AlphaFoldDB" id="A0A3E5EK33"/>
<dbReference type="Gene3D" id="2.160.10.10">
    <property type="entry name" value="Hexapeptide repeat proteins"/>
    <property type="match status" value="1"/>
</dbReference>
<dbReference type="EMBL" id="QSUZ01000004">
    <property type="protein sequence ID" value="RGN88984.1"/>
    <property type="molecule type" value="Genomic_DNA"/>
</dbReference>
<dbReference type="InterPro" id="IPR011004">
    <property type="entry name" value="Trimer_LpxA-like_sf"/>
</dbReference>
<name>A0A3E5EK33_9FIRM</name>
<accession>A0A3E5EK33</accession>